<sequence length="780" mass="92619">MENWKIICFLFSLSSSQFLVKNNSKCSKFKSNFEFYQSKLMFIPSIVIRNFNNLSKSKLDCLNRDTYTSISSYYIQIFFLPSEQIQFQNDSLIRGVDTNNIFKGVQYLYLIFNYMNLLNANLKPFSDIKIRYIDVTFSYTKVYLDPYNCTLKNILNYTLFDNIYYLTFDKVEYHPKLCPLIFYNLKMRILKFKSIQNSFISKNIFSFMSINFSNKFKLKSLRISTYKLSLKSDLLNENVFDNLEELSIMGYLDLIDSSTLKTISTLDKLFLDLFDTQKFLIKHLNWLNQLNSSLDKQMTFYLTNREEYKFPNKDFCIYKNFPNFNLIKFAITSTKCTCSILWIRKICDNRQNISCDFEKLIKNCDLFQITKSQFKTDFSLVYKGEYLFYAAYLNNISFYITLTGSIFGFLTNLISMLIVMQKKNLKNKFETKMFDLIKYASITDFLYSFIKLFHLTYFCSALNASYCSKYFGNYALQYLEIYLHDFLGGFLKTFSNILRILVSIFRSITLDKESRLIFIYKFLSENFNLLKKLIFFGVFIVLILFFNVDKLNATVVKFKNVYFDPDYIGFPIKNFFTKKSNFVFNGFYIIAEEQKDNNFYFILFVINFIFNILLLPVLLIIADIYLLLKFRYFMNKSLEIKEKLRGNNPKDQKLKQMEQKKIKISIRIWLNSSIMMFFRMLELSVILYILVLAIVYEFCKDAQKICDNLLDFSNVFYVLSCSYTIVVYYQLSKPFQLKCKDSIRKFHSLCYLLVVKKDDNLKTNSKTSSNSVVLGSLETK</sequence>
<accession>A0A813R633</accession>
<feature type="transmembrane region" description="Helical" evidence="1">
    <location>
        <begin position="668"/>
        <end position="695"/>
    </location>
</feature>
<evidence type="ECO:0000256" key="1">
    <source>
        <dbReference type="SAM" id="Phobius"/>
    </source>
</evidence>
<feature type="transmembrane region" description="Helical" evidence="1">
    <location>
        <begin position="486"/>
        <end position="508"/>
    </location>
</feature>
<keyword evidence="2" id="KW-0732">Signal</keyword>
<comment type="caution">
    <text evidence="3">The sequence shown here is derived from an EMBL/GenBank/DDBJ whole genome shotgun (WGS) entry which is preliminary data.</text>
</comment>
<keyword evidence="1" id="KW-0472">Membrane</keyword>
<name>A0A813R633_9BILA</name>
<protein>
    <submittedName>
        <fullName evidence="3">Uncharacterized protein</fullName>
    </submittedName>
</protein>
<organism evidence="3 4">
    <name type="scientific">Brachionus calyciflorus</name>
    <dbReference type="NCBI Taxonomy" id="104777"/>
    <lineage>
        <taxon>Eukaryota</taxon>
        <taxon>Metazoa</taxon>
        <taxon>Spiralia</taxon>
        <taxon>Gnathifera</taxon>
        <taxon>Rotifera</taxon>
        <taxon>Eurotatoria</taxon>
        <taxon>Monogononta</taxon>
        <taxon>Pseudotrocha</taxon>
        <taxon>Ploima</taxon>
        <taxon>Brachionidae</taxon>
        <taxon>Brachionus</taxon>
    </lineage>
</organism>
<keyword evidence="1" id="KW-1133">Transmembrane helix</keyword>
<evidence type="ECO:0000256" key="2">
    <source>
        <dbReference type="SAM" id="SignalP"/>
    </source>
</evidence>
<evidence type="ECO:0000313" key="4">
    <source>
        <dbReference type="Proteomes" id="UP000663879"/>
    </source>
</evidence>
<gene>
    <name evidence="3" type="ORF">OXX778_LOCUS5345</name>
</gene>
<reference evidence="3" key="1">
    <citation type="submission" date="2021-02" db="EMBL/GenBank/DDBJ databases">
        <authorList>
            <person name="Nowell W R."/>
        </authorList>
    </citation>
    <scope>NUCLEOTIDE SEQUENCE</scope>
    <source>
        <strain evidence="3">Ploen Becks lab</strain>
    </source>
</reference>
<feature type="transmembrane region" description="Helical" evidence="1">
    <location>
        <begin position="715"/>
        <end position="731"/>
    </location>
</feature>
<feature type="chain" id="PRO_5032577458" evidence="2">
    <location>
        <begin position="17"/>
        <end position="780"/>
    </location>
</feature>
<dbReference type="Gene3D" id="1.20.1070.10">
    <property type="entry name" value="Rhodopsin 7-helix transmembrane proteins"/>
    <property type="match status" value="1"/>
</dbReference>
<feature type="transmembrane region" description="Helical" evidence="1">
    <location>
        <begin position="439"/>
        <end position="466"/>
    </location>
</feature>
<feature type="transmembrane region" description="Helical" evidence="1">
    <location>
        <begin position="396"/>
        <end position="419"/>
    </location>
</feature>
<keyword evidence="1" id="KW-0812">Transmembrane</keyword>
<dbReference type="AlphaFoldDB" id="A0A813R633"/>
<dbReference type="EMBL" id="CAJNOC010000577">
    <property type="protein sequence ID" value="CAF0778807.1"/>
    <property type="molecule type" value="Genomic_DNA"/>
</dbReference>
<keyword evidence="4" id="KW-1185">Reference proteome</keyword>
<feature type="transmembrane region" description="Helical" evidence="1">
    <location>
        <begin position="599"/>
        <end position="628"/>
    </location>
</feature>
<proteinExistence type="predicted"/>
<feature type="signal peptide" evidence="2">
    <location>
        <begin position="1"/>
        <end position="16"/>
    </location>
</feature>
<feature type="transmembrane region" description="Helical" evidence="1">
    <location>
        <begin position="529"/>
        <end position="548"/>
    </location>
</feature>
<dbReference type="Proteomes" id="UP000663879">
    <property type="component" value="Unassembled WGS sequence"/>
</dbReference>
<evidence type="ECO:0000313" key="3">
    <source>
        <dbReference type="EMBL" id="CAF0778807.1"/>
    </source>
</evidence>